<protein>
    <submittedName>
        <fullName evidence="1">CRISPR associated family protein</fullName>
    </submittedName>
</protein>
<dbReference type="Proteomes" id="UP000051672">
    <property type="component" value="Unassembled WGS sequence"/>
</dbReference>
<evidence type="ECO:0000313" key="2">
    <source>
        <dbReference type="Proteomes" id="UP000051672"/>
    </source>
</evidence>
<comment type="caution">
    <text evidence="1">The sequence shown here is derived from an EMBL/GenBank/DDBJ whole genome shotgun (WGS) entry which is preliminary data.</text>
</comment>
<dbReference type="SUPFAM" id="SSF117987">
    <property type="entry name" value="CRISPR-associated protein"/>
    <property type="match status" value="2"/>
</dbReference>
<dbReference type="EMBL" id="AYZQ01000002">
    <property type="protein sequence ID" value="KRM72131.1"/>
    <property type="molecule type" value="Genomic_DNA"/>
</dbReference>
<name>A0A0R2B974_9LACO</name>
<dbReference type="SMART" id="SM01101">
    <property type="entry name" value="CRISPR_assoc"/>
    <property type="match status" value="1"/>
</dbReference>
<dbReference type="CDD" id="cd09727">
    <property type="entry name" value="Cas6_I-E"/>
    <property type="match status" value="1"/>
</dbReference>
<accession>A0A0R2B974</accession>
<evidence type="ECO:0000313" key="1">
    <source>
        <dbReference type="EMBL" id="KRM72131.1"/>
    </source>
</evidence>
<organism evidence="1 2">
    <name type="scientific">Lacticaseibacillus brantae DSM 23927</name>
    <dbReference type="NCBI Taxonomy" id="1423727"/>
    <lineage>
        <taxon>Bacteria</taxon>
        <taxon>Bacillati</taxon>
        <taxon>Bacillota</taxon>
        <taxon>Bacilli</taxon>
        <taxon>Lactobacillales</taxon>
        <taxon>Lactobacillaceae</taxon>
        <taxon>Lacticaseibacillus</taxon>
    </lineage>
</organism>
<reference evidence="1 2" key="1">
    <citation type="journal article" date="2015" name="Genome Announc.">
        <title>Expanding the biotechnology potential of lactobacilli through comparative genomics of 213 strains and associated genera.</title>
        <authorList>
            <person name="Sun Z."/>
            <person name="Harris H.M."/>
            <person name="McCann A."/>
            <person name="Guo C."/>
            <person name="Argimon S."/>
            <person name="Zhang W."/>
            <person name="Yang X."/>
            <person name="Jeffery I.B."/>
            <person name="Cooney J.C."/>
            <person name="Kagawa T.F."/>
            <person name="Liu W."/>
            <person name="Song Y."/>
            <person name="Salvetti E."/>
            <person name="Wrobel A."/>
            <person name="Rasinkangas P."/>
            <person name="Parkhill J."/>
            <person name="Rea M.C."/>
            <person name="O'Sullivan O."/>
            <person name="Ritari J."/>
            <person name="Douillard F.P."/>
            <person name="Paul Ross R."/>
            <person name="Yang R."/>
            <person name="Briner A.E."/>
            <person name="Felis G.E."/>
            <person name="de Vos W.M."/>
            <person name="Barrangou R."/>
            <person name="Klaenhammer T.R."/>
            <person name="Caufield P.W."/>
            <person name="Cui Y."/>
            <person name="Zhang H."/>
            <person name="O'Toole P.W."/>
        </authorList>
    </citation>
    <scope>NUCLEOTIDE SEQUENCE [LARGE SCALE GENOMIC DNA]</scope>
    <source>
        <strain evidence="1 2">DSM 23927</strain>
    </source>
</reference>
<dbReference type="Pfam" id="PF08798">
    <property type="entry name" value="CRISPR_assoc"/>
    <property type="match status" value="1"/>
</dbReference>
<dbReference type="PATRIC" id="fig|1423727.3.peg.1129"/>
<dbReference type="OrthoDB" id="9795689at2"/>
<dbReference type="AlphaFoldDB" id="A0A0R2B974"/>
<sequence>MYLSRVEIDTHNRAKLKDLTHLGAYHNWVEQSFPTEIAKHERNRHLWRVDTLGNKQFLLVLSSDMPSREGLERYGVTGTTLIKQYDAFMDRIQVDDILRFRLVANPTYAVTNTDDRTQIFPHVTVDQQRQWLIKKAEKNGFQLVTNTNSPVIDGQDNYAFDITSREYQPLYRRQSRSQHAVRLSQVAYEGLLRVSNREVFLNALQTGIGREKAFGMGLMTVIPEH</sequence>
<dbReference type="STRING" id="1423727.FC34_GL001115"/>
<dbReference type="Gene3D" id="3.30.70.1200">
    <property type="entry name" value="Crispr-associated protein, domain 1"/>
    <property type="match status" value="1"/>
</dbReference>
<dbReference type="Gene3D" id="3.30.70.1210">
    <property type="entry name" value="Crispr-associated protein, domain 2"/>
    <property type="match status" value="1"/>
</dbReference>
<dbReference type="NCBIfam" id="TIGR01907">
    <property type="entry name" value="casE_Cse3"/>
    <property type="match status" value="1"/>
</dbReference>
<keyword evidence="2" id="KW-1185">Reference proteome</keyword>
<dbReference type="RefSeq" id="WP_057894397.1">
    <property type="nucleotide sequence ID" value="NZ_AYZQ01000002.1"/>
</dbReference>
<proteinExistence type="predicted"/>
<gene>
    <name evidence="1" type="ORF">FC34_GL001115</name>
</gene>
<dbReference type="InterPro" id="IPR010179">
    <property type="entry name" value="CRISPR-assoc_prot_Cse3"/>
</dbReference>